<dbReference type="AlphaFoldDB" id="A0A7C2JXE8"/>
<feature type="signal peptide" evidence="4">
    <location>
        <begin position="1"/>
        <end position="21"/>
    </location>
</feature>
<organism evidence="6">
    <name type="scientific">Schlesneria paludicola</name>
    <dbReference type="NCBI Taxonomy" id="360056"/>
    <lineage>
        <taxon>Bacteria</taxon>
        <taxon>Pseudomonadati</taxon>
        <taxon>Planctomycetota</taxon>
        <taxon>Planctomycetia</taxon>
        <taxon>Planctomycetales</taxon>
        <taxon>Planctomycetaceae</taxon>
        <taxon>Schlesneria</taxon>
    </lineage>
</organism>
<gene>
    <name evidence="6" type="ORF">ENQ76_01985</name>
</gene>
<dbReference type="InterPro" id="IPR026170">
    <property type="entry name" value="FAM173A/B"/>
</dbReference>
<keyword evidence="4" id="KW-0732">Signal</keyword>
<dbReference type="InterPro" id="IPR025714">
    <property type="entry name" value="Methyltranfer_dom"/>
</dbReference>
<dbReference type="PANTHER" id="PTHR13610:SF11">
    <property type="entry name" value="METHYLTRANSFERASE DOMAIN-CONTAINING PROTEIN"/>
    <property type="match status" value="1"/>
</dbReference>
<keyword evidence="1 6" id="KW-0489">Methyltransferase</keyword>
<evidence type="ECO:0000256" key="3">
    <source>
        <dbReference type="ARBA" id="ARBA00022691"/>
    </source>
</evidence>
<sequence>MFHRLLCCLAIGAWFADGSLAAEPAPKPKKQPDVGYYATTQDVVEEILRLAKVTKNDVVCDLGCGDGRFVITAARKHGCRGVGYEIDPHYVKLARDKAKQQQVDALVTIHEQDIFTVDLKDVTVVTLFLLPELNNRLIPQLERLPPGARVVSHEFDVPGLVPDRELTFVSRQDESEHLLYLYTIPLKKRAER</sequence>
<keyword evidence="2 6" id="KW-0808">Transferase</keyword>
<evidence type="ECO:0000256" key="2">
    <source>
        <dbReference type="ARBA" id="ARBA00022679"/>
    </source>
</evidence>
<proteinExistence type="predicted"/>
<feature type="chain" id="PRO_5028109273" evidence="4">
    <location>
        <begin position="22"/>
        <end position="192"/>
    </location>
</feature>
<name>A0A7C2JXE8_9PLAN</name>
<evidence type="ECO:0000313" key="6">
    <source>
        <dbReference type="EMBL" id="HEN14225.1"/>
    </source>
</evidence>
<evidence type="ECO:0000256" key="1">
    <source>
        <dbReference type="ARBA" id="ARBA00022603"/>
    </source>
</evidence>
<reference evidence="6" key="1">
    <citation type="journal article" date="2020" name="mSystems">
        <title>Genome- and Community-Level Interaction Insights into Carbon Utilization and Element Cycling Functions of Hydrothermarchaeota in Hydrothermal Sediment.</title>
        <authorList>
            <person name="Zhou Z."/>
            <person name="Liu Y."/>
            <person name="Xu W."/>
            <person name="Pan J."/>
            <person name="Luo Z.H."/>
            <person name="Li M."/>
        </authorList>
    </citation>
    <scope>NUCLEOTIDE SEQUENCE [LARGE SCALE GENOMIC DNA]</scope>
    <source>
        <strain evidence="6">SpSt-339</strain>
    </source>
</reference>
<dbReference type="GO" id="GO:0032259">
    <property type="term" value="P:methylation"/>
    <property type="evidence" value="ECO:0007669"/>
    <property type="project" value="UniProtKB-KW"/>
</dbReference>
<protein>
    <submittedName>
        <fullName evidence="6">Class I SAM-dependent methyltransferase</fullName>
    </submittedName>
</protein>
<evidence type="ECO:0000256" key="4">
    <source>
        <dbReference type="SAM" id="SignalP"/>
    </source>
</evidence>
<dbReference type="SUPFAM" id="SSF53335">
    <property type="entry name" value="S-adenosyl-L-methionine-dependent methyltransferases"/>
    <property type="match status" value="1"/>
</dbReference>
<dbReference type="Pfam" id="PF13847">
    <property type="entry name" value="Methyltransf_31"/>
    <property type="match status" value="1"/>
</dbReference>
<dbReference type="Gene3D" id="3.40.50.150">
    <property type="entry name" value="Vaccinia Virus protein VP39"/>
    <property type="match status" value="1"/>
</dbReference>
<accession>A0A7C2JXE8</accession>
<dbReference type="InterPro" id="IPR029063">
    <property type="entry name" value="SAM-dependent_MTases_sf"/>
</dbReference>
<dbReference type="EMBL" id="DSOK01000063">
    <property type="protein sequence ID" value="HEN14225.1"/>
    <property type="molecule type" value="Genomic_DNA"/>
</dbReference>
<dbReference type="CDD" id="cd02440">
    <property type="entry name" value="AdoMet_MTases"/>
    <property type="match status" value="1"/>
</dbReference>
<keyword evidence="3" id="KW-0949">S-adenosyl-L-methionine</keyword>
<evidence type="ECO:0000259" key="5">
    <source>
        <dbReference type="Pfam" id="PF13847"/>
    </source>
</evidence>
<dbReference type="GO" id="GO:0016279">
    <property type="term" value="F:protein-lysine N-methyltransferase activity"/>
    <property type="evidence" value="ECO:0007669"/>
    <property type="project" value="InterPro"/>
</dbReference>
<dbReference type="PANTHER" id="PTHR13610">
    <property type="entry name" value="METHYLTRANSFERASE DOMAIN-CONTAINING PROTEIN"/>
    <property type="match status" value="1"/>
</dbReference>
<comment type="caution">
    <text evidence="6">The sequence shown here is derived from an EMBL/GenBank/DDBJ whole genome shotgun (WGS) entry which is preliminary data.</text>
</comment>
<feature type="domain" description="Methyltransferase" evidence="5">
    <location>
        <begin position="54"/>
        <end position="121"/>
    </location>
</feature>